<dbReference type="PANTHER" id="PTHR42859">
    <property type="entry name" value="OXIDOREDUCTASE"/>
    <property type="match status" value="1"/>
</dbReference>
<dbReference type="Pfam" id="PF13247">
    <property type="entry name" value="Fer4_11"/>
    <property type="match status" value="1"/>
</dbReference>
<keyword evidence="3" id="KW-0479">Metal-binding</keyword>
<dbReference type="EMBL" id="WBKH01000007">
    <property type="protein sequence ID" value="KAB1477948.1"/>
    <property type="molecule type" value="Genomic_DNA"/>
</dbReference>
<evidence type="ECO:0000256" key="3">
    <source>
        <dbReference type="ARBA" id="ARBA00022723"/>
    </source>
</evidence>
<dbReference type="Pfam" id="PF12800">
    <property type="entry name" value="Fer4_4"/>
    <property type="match status" value="1"/>
</dbReference>
<name>A0A833CBQ9_9FIRM</name>
<dbReference type="PROSITE" id="PS00198">
    <property type="entry name" value="4FE4S_FER_1"/>
    <property type="match status" value="1"/>
</dbReference>
<evidence type="ECO:0000256" key="5">
    <source>
        <dbReference type="ARBA" id="ARBA00023004"/>
    </source>
</evidence>
<protein>
    <submittedName>
        <fullName evidence="8">4Fe-4S dicluster domain-containing protein</fullName>
    </submittedName>
</protein>
<dbReference type="Gene3D" id="3.30.70.20">
    <property type="match status" value="2"/>
</dbReference>
<evidence type="ECO:0000256" key="1">
    <source>
        <dbReference type="ARBA" id="ARBA00022448"/>
    </source>
</evidence>
<gene>
    <name evidence="8" type="ORF">F8R14_06925</name>
</gene>
<proteinExistence type="predicted"/>
<reference evidence="8 9" key="1">
    <citation type="submission" date="2019-09" db="EMBL/GenBank/DDBJ databases">
        <title>Draft genome sequence of 3 type strains from the CCUG.</title>
        <authorList>
            <person name="Pineiro-Iglesias B."/>
            <person name="Tunovic T."/>
            <person name="Unosson C."/>
            <person name="Inganas E."/>
            <person name="Ohlen M."/>
            <person name="Cardew S."/>
            <person name="Jensie-Markopoulos S."/>
            <person name="Salva-Serra F."/>
            <person name="Jaen-Luchoro D."/>
            <person name="Karlsson R."/>
            <person name="Svensson-Stadler L."/>
            <person name="Chun J."/>
            <person name="Moore E."/>
        </authorList>
    </citation>
    <scope>NUCLEOTIDE SEQUENCE [LARGE SCALE GENOMIC DNA]</scope>
    <source>
        <strain evidence="8 9">CCUG 65427</strain>
    </source>
</reference>
<accession>A0A833CBQ9</accession>
<evidence type="ECO:0000313" key="8">
    <source>
        <dbReference type="EMBL" id="KAB1477948.1"/>
    </source>
</evidence>
<evidence type="ECO:0000256" key="2">
    <source>
        <dbReference type="ARBA" id="ARBA00022485"/>
    </source>
</evidence>
<evidence type="ECO:0000313" key="9">
    <source>
        <dbReference type="Proteomes" id="UP000434554"/>
    </source>
</evidence>
<feature type="domain" description="4Fe-4S ferredoxin-type" evidence="7">
    <location>
        <begin position="57"/>
        <end position="89"/>
    </location>
</feature>
<dbReference type="PROSITE" id="PS51379">
    <property type="entry name" value="4FE4S_FER_2"/>
    <property type="match status" value="3"/>
</dbReference>
<keyword evidence="6" id="KW-0411">Iron-sulfur</keyword>
<dbReference type="InterPro" id="IPR017896">
    <property type="entry name" value="4Fe4S_Fe-S-bd"/>
</dbReference>
<dbReference type="Proteomes" id="UP000434554">
    <property type="component" value="Unassembled WGS sequence"/>
</dbReference>
<dbReference type="InterPro" id="IPR050294">
    <property type="entry name" value="RnfB_subfamily"/>
</dbReference>
<evidence type="ECO:0000256" key="4">
    <source>
        <dbReference type="ARBA" id="ARBA00022982"/>
    </source>
</evidence>
<keyword evidence="5" id="KW-0408">Iron</keyword>
<dbReference type="GO" id="GO:0046872">
    <property type="term" value="F:metal ion binding"/>
    <property type="evidence" value="ECO:0007669"/>
    <property type="project" value="UniProtKB-KW"/>
</dbReference>
<dbReference type="SUPFAM" id="SSF54862">
    <property type="entry name" value="4Fe-4S ferredoxins"/>
    <property type="match status" value="1"/>
</dbReference>
<keyword evidence="2" id="KW-0004">4Fe-4S</keyword>
<organism evidence="8 9">
    <name type="scientific">Veillonella seminalis</name>
    <dbReference type="NCBI Taxonomy" id="1502943"/>
    <lineage>
        <taxon>Bacteria</taxon>
        <taxon>Bacillati</taxon>
        <taxon>Bacillota</taxon>
        <taxon>Negativicutes</taxon>
        <taxon>Veillonellales</taxon>
        <taxon>Veillonellaceae</taxon>
        <taxon>Veillonella</taxon>
    </lineage>
</organism>
<evidence type="ECO:0000256" key="6">
    <source>
        <dbReference type="ARBA" id="ARBA00023014"/>
    </source>
</evidence>
<feature type="domain" description="4Fe-4S ferredoxin-type" evidence="7">
    <location>
        <begin position="90"/>
        <end position="119"/>
    </location>
</feature>
<sequence length="171" mass="18656">MGCKGGTGMNQFVYCDVNLCIGCGMCERQCIMSHYDLGMTEVKLNDPLQRARCKTYRQPELKAAVHCKQCENASCMAACPVGAISKRDDMMIFIDESLCIGCRECVLACPFGAVQMAPVTDGRMVATKCDLCIDTKAGTPACVKGCPKKALTLMTDETIKARVLQKREDFA</sequence>
<dbReference type="PANTHER" id="PTHR42859:SF10">
    <property type="entry name" value="DIMETHYLSULFOXIDE REDUCTASE CHAIN B"/>
    <property type="match status" value="1"/>
</dbReference>
<keyword evidence="1" id="KW-0813">Transport</keyword>
<dbReference type="AlphaFoldDB" id="A0A833CBQ9"/>
<dbReference type="CDD" id="cd10554">
    <property type="entry name" value="HycB_like"/>
    <property type="match status" value="1"/>
</dbReference>
<comment type="caution">
    <text evidence="8">The sequence shown here is derived from an EMBL/GenBank/DDBJ whole genome shotgun (WGS) entry which is preliminary data.</text>
</comment>
<feature type="domain" description="4Fe-4S ferredoxin-type" evidence="7">
    <location>
        <begin position="11"/>
        <end position="40"/>
    </location>
</feature>
<dbReference type="InterPro" id="IPR017900">
    <property type="entry name" value="4Fe4S_Fe_S_CS"/>
</dbReference>
<keyword evidence="4" id="KW-0249">Electron transport</keyword>
<dbReference type="GO" id="GO:0051539">
    <property type="term" value="F:4 iron, 4 sulfur cluster binding"/>
    <property type="evidence" value="ECO:0007669"/>
    <property type="project" value="UniProtKB-KW"/>
</dbReference>
<evidence type="ECO:0000259" key="7">
    <source>
        <dbReference type="PROSITE" id="PS51379"/>
    </source>
</evidence>